<evidence type="ECO:0000313" key="3">
    <source>
        <dbReference type="EMBL" id="TPX60247.1"/>
    </source>
</evidence>
<name>A0A507EA25_9FUNG</name>
<feature type="transmembrane region" description="Helical" evidence="2">
    <location>
        <begin position="429"/>
        <end position="454"/>
    </location>
</feature>
<comment type="caution">
    <text evidence="3">The sequence shown here is derived from an EMBL/GenBank/DDBJ whole genome shotgun (WGS) entry which is preliminary data.</text>
</comment>
<organism evidence="3 4">
    <name type="scientific">Powellomyces hirtus</name>
    <dbReference type="NCBI Taxonomy" id="109895"/>
    <lineage>
        <taxon>Eukaryota</taxon>
        <taxon>Fungi</taxon>
        <taxon>Fungi incertae sedis</taxon>
        <taxon>Chytridiomycota</taxon>
        <taxon>Chytridiomycota incertae sedis</taxon>
        <taxon>Chytridiomycetes</taxon>
        <taxon>Spizellomycetales</taxon>
        <taxon>Powellomycetaceae</taxon>
        <taxon>Powellomyces</taxon>
    </lineage>
</organism>
<keyword evidence="2" id="KW-0812">Transmembrane</keyword>
<protein>
    <submittedName>
        <fullName evidence="3">Uncharacterized protein</fullName>
    </submittedName>
</protein>
<dbReference type="Proteomes" id="UP000318582">
    <property type="component" value="Unassembled WGS sequence"/>
</dbReference>
<feature type="region of interest" description="Disordered" evidence="1">
    <location>
        <begin position="513"/>
        <end position="539"/>
    </location>
</feature>
<accession>A0A507EA25</accession>
<feature type="transmembrane region" description="Helical" evidence="2">
    <location>
        <begin position="37"/>
        <end position="59"/>
    </location>
</feature>
<feature type="transmembrane region" description="Helical" evidence="2">
    <location>
        <begin position="387"/>
        <end position="408"/>
    </location>
</feature>
<dbReference type="EMBL" id="QEAQ01000017">
    <property type="protein sequence ID" value="TPX60247.1"/>
    <property type="molecule type" value="Genomic_DNA"/>
</dbReference>
<feature type="compositionally biased region" description="Polar residues" evidence="1">
    <location>
        <begin position="514"/>
        <end position="539"/>
    </location>
</feature>
<dbReference type="AlphaFoldDB" id="A0A507EA25"/>
<gene>
    <name evidence="3" type="ORF">PhCBS80983_g01920</name>
</gene>
<evidence type="ECO:0000256" key="2">
    <source>
        <dbReference type="SAM" id="Phobius"/>
    </source>
</evidence>
<sequence length="539" mass="58086">MPGTSTAADAAEIGEAGYAIGDLAKDTARKDKRASRFAGIPLVFLAPLLVALALAGTLVPNTVILTRASRDSVEELGGRFLGVLLEDVRVKTEAPIKALEPVLYMIADMPEVNETFSRPLPYYGLRYTNLTSTLVIIKERFHLDLVVGYKVGWKSGYGLTNAVIDPKTGLTTVAYAHHAWVQPINDPISGKTVVSIVDADVAYNWTRSYIPDPYTYRLNPAANYSGLYPLPNEIPGTGSMMLGIVPPEKIPRRPFVKFSAHFAGMKTAYISLMKFPNEAAAVPTYAISVGVLVDGTWNQMLRATKPVENSVVAIFNSNLDIQTSSNMILNGTNTNRNGVLTFASAKADEHTLQLRAALIERFGTFAVAKAATQTSPSFRIEMDGETWIVGMTLAAMGTYDSALLVAAIPRSEVYGRIDAASSKSRGITIGIAVGMSIVVCGIFVMVVLPLAALARQMEDLTKLNFGNLESSGALDKRSFILELRRVQIVFATMVKAFAGAIKKNKALVNKDFANKTSQPSNPGNASVSHRTSSNKALVD</sequence>
<proteinExistence type="predicted"/>
<keyword evidence="2" id="KW-0472">Membrane</keyword>
<reference evidence="3 4" key="1">
    <citation type="journal article" date="2019" name="Sci. Rep.">
        <title>Comparative genomics of chytrid fungi reveal insights into the obligate biotrophic and pathogenic lifestyle of Synchytrium endobioticum.</title>
        <authorList>
            <person name="van de Vossenberg B.T.L.H."/>
            <person name="Warris S."/>
            <person name="Nguyen H.D.T."/>
            <person name="van Gent-Pelzer M.P.E."/>
            <person name="Joly D.L."/>
            <person name="van de Geest H.C."/>
            <person name="Bonants P.J.M."/>
            <person name="Smith D.S."/>
            <person name="Levesque C.A."/>
            <person name="van der Lee T.A.J."/>
        </authorList>
    </citation>
    <scope>NUCLEOTIDE SEQUENCE [LARGE SCALE GENOMIC DNA]</scope>
    <source>
        <strain evidence="3 4">CBS 809.83</strain>
    </source>
</reference>
<keyword evidence="4" id="KW-1185">Reference proteome</keyword>
<evidence type="ECO:0000313" key="4">
    <source>
        <dbReference type="Proteomes" id="UP000318582"/>
    </source>
</evidence>
<keyword evidence="2" id="KW-1133">Transmembrane helix</keyword>
<evidence type="ECO:0000256" key="1">
    <source>
        <dbReference type="SAM" id="MobiDB-lite"/>
    </source>
</evidence>